<protein>
    <recommendedName>
        <fullName evidence="3">Alginate lyase domain-containing protein</fullName>
    </recommendedName>
</protein>
<proteinExistence type="predicted"/>
<dbReference type="Proteomes" id="UP000192610">
    <property type="component" value="Unassembled WGS sequence"/>
</dbReference>
<evidence type="ECO:0008006" key="3">
    <source>
        <dbReference type="Google" id="ProtNLM"/>
    </source>
</evidence>
<dbReference type="EMBL" id="LVXG01000006">
    <property type="protein sequence ID" value="OQP53472.1"/>
    <property type="molecule type" value="Genomic_DNA"/>
</dbReference>
<dbReference type="STRING" id="354355.SAMN05660816_04436"/>
<dbReference type="OrthoDB" id="9813410at2"/>
<accession>A0A1V9F5D0</accession>
<evidence type="ECO:0000313" key="2">
    <source>
        <dbReference type="Proteomes" id="UP000192610"/>
    </source>
</evidence>
<reference evidence="2" key="1">
    <citation type="submission" date="2016-04" db="EMBL/GenBank/DDBJ databases">
        <authorList>
            <person name="Chen L."/>
            <person name="Zhuang W."/>
            <person name="Wang G."/>
        </authorList>
    </citation>
    <scope>NUCLEOTIDE SEQUENCE [LARGE SCALE GENOMIC DNA]</scope>
    <source>
        <strain evidence="2">17621</strain>
    </source>
</reference>
<name>A0A1V9F5D0_9BACT</name>
<dbReference type="PANTHER" id="PTHR40616">
    <property type="entry name" value="LINALOOL DEHYDRATASE_ISOMERASE DOMAIN-CONTAINING PROTEIN"/>
    <property type="match status" value="1"/>
</dbReference>
<gene>
    <name evidence="1" type="ORF">A4H97_23815</name>
</gene>
<sequence length="616" mass="69489">MKKLTILVVATTCFLFWVGCSTHNSNIQTRPSRLNKEAIALLKKELVASEAKYDDGKKMIWSITKEKHYHSDLDSGVKVHDTRSSIQYAAALMHTDDAACIQRGIDIVKAILPLQEKDTSQPYCGVWPYYPEDPLKGRKAPVDYNWADFISVYLIDILLTAPAHLNAALKAQIKEALILAARSIMKRDVKADYTNICIMGTYVCYVVGNLYEVPDIGRYGMNKLHYFYNYTKNSKGFTEYNSPTYTVVAMNELLRMKQAIINPMDKKMVDELYALCWSMIARHFHQPSGQWCGPNLRAYNDLLTPELKQLFYYASHGQIELPGVYPREPHVLEPHEIPSNIIPQFLHQTLPRITIDTFIAGNYLARDHAGYGDGDRQAKDIVGKLYAHPQYALASVNQGYCWNQCRPLIAHWGTPETPSYLRVRFLHDLYDFSAVHIKSVQDAENVLSILNVAYNGGDKHPNIDRIKDSAITAADLRLRIETGGDISTAVFSIIDKKKNELLFTSGPISMAIQIPYSNWGELQGHWELGGSADKKWADYVIYSGSKKIVNLAAMQEAVTGLFLSVLTGKEESKVPEITATTDSNYLRLSGSGLAVRALKRPNDEFRIKNDFETDPK</sequence>
<evidence type="ECO:0000313" key="1">
    <source>
        <dbReference type="EMBL" id="OQP53472.1"/>
    </source>
</evidence>
<comment type="caution">
    <text evidence="1">The sequence shown here is derived from an EMBL/GenBank/DDBJ whole genome shotgun (WGS) entry which is preliminary data.</text>
</comment>
<organism evidence="1 2">
    <name type="scientific">Niastella yeongjuensis</name>
    <dbReference type="NCBI Taxonomy" id="354355"/>
    <lineage>
        <taxon>Bacteria</taxon>
        <taxon>Pseudomonadati</taxon>
        <taxon>Bacteroidota</taxon>
        <taxon>Chitinophagia</taxon>
        <taxon>Chitinophagales</taxon>
        <taxon>Chitinophagaceae</taxon>
        <taxon>Niastella</taxon>
    </lineage>
</organism>
<keyword evidence="2" id="KW-1185">Reference proteome</keyword>
<dbReference type="PROSITE" id="PS51257">
    <property type="entry name" value="PROKAR_LIPOPROTEIN"/>
    <property type="match status" value="1"/>
</dbReference>
<dbReference type="PANTHER" id="PTHR40616:SF1">
    <property type="entry name" value="LINALOOL DEHYDRATASE_ISOMERASE DOMAIN-CONTAINING PROTEIN"/>
    <property type="match status" value="1"/>
</dbReference>
<dbReference type="AlphaFoldDB" id="A0A1V9F5D0"/>
<dbReference type="RefSeq" id="WP_090519561.1">
    <property type="nucleotide sequence ID" value="NZ_FOCZ01000008.1"/>
</dbReference>